<dbReference type="GO" id="GO:0016020">
    <property type="term" value="C:membrane"/>
    <property type="evidence" value="ECO:0007669"/>
    <property type="project" value="UniProtKB-SubCell"/>
</dbReference>
<feature type="region of interest" description="Disordered" evidence="5">
    <location>
        <begin position="372"/>
        <end position="396"/>
    </location>
</feature>
<evidence type="ECO:0000256" key="2">
    <source>
        <dbReference type="ARBA" id="ARBA00022692"/>
    </source>
</evidence>
<proteinExistence type="predicted"/>
<evidence type="ECO:0000256" key="6">
    <source>
        <dbReference type="SAM" id="Phobius"/>
    </source>
</evidence>
<sequence length="396" mass="42381">MNRGTYSATTPHTTIFEVQPPVLPPQGNVGSYQVQSRGVRVTISNWGSSLKSGYESVKVTIENNSGMLFVAASQAFFSLMNVAVKKLNSIDTPVPAFELILVRMGITWICCVSYMFSTKVPDPFLGPKGVRLLLVVRGFVGPNVHLSNRGIVSQGDVFVQRSSRGSLVGVVLIARPEFLFGHAAHVTPSVADIADNAAISHVAVTPAQRLGAVGVALLGVCGATGAYTTIRAIGKRAHPLHNLVSFSSQCVIVATIALLVTGTPIVVPTRIDWGLMLIMIGIFGFIAQVLLTMGLQRETAGRGTMAVYVQECSHHSTLFERIFFHTVPSPLSIVGTIIIITSAIYVAVTKEPTPQKCPATLDDISLEEGLLANEDDVDHNTNPPHMTKAEEKEASL</sequence>
<evidence type="ECO:0000313" key="7">
    <source>
        <dbReference type="EMBL" id="KAJ3481759.1"/>
    </source>
</evidence>
<feature type="compositionally biased region" description="Basic and acidic residues" evidence="5">
    <location>
        <begin position="387"/>
        <end position="396"/>
    </location>
</feature>
<feature type="transmembrane region" description="Helical" evidence="6">
    <location>
        <begin position="331"/>
        <end position="348"/>
    </location>
</feature>
<feature type="transmembrane region" description="Helical" evidence="6">
    <location>
        <begin position="242"/>
        <end position="267"/>
    </location>
</feature>
<organism evidence="7 8">
    <name type="scientific">Meripilus lineatus</name>
    <dbReference type="NCBI Taxonomy" id="2056292"/>
    <lineage>
        <taxon>Eukaryota</taxon>
        <taxon>Fungi</taxon>
        <taxon>Dikarya</taxon>
        <taxon>Basidiomycota</taxon>
        <taxon>Agaricomycotina</taxon>
        <taxon>Agaricomycetes</taxon>
        <taxon>Polyporales</taxon>
        <taxon>Meripilaceae</taxon>
        <taxon>Meripilus</taxon>
    </lineage>
</organism>
<evidence type="ECO:0008006" key="9">
    <source>
        <dbReference type="Google" id="ProtNLM"/>
    </source>
</evidence>
<comment type="subcellular location">
    <subcellularLocation>
        <location evidence="1">Membrane</location>
        <topology evidence="1">Multi-pass membrane protein</topology>
    </subcellularLocation>
</comment>
<dbReference type="AlphaFoldDB" id="A0AAD5V3Y5"/>
<dbReference type="InterPro" id="IPR037185">
    <property type="entry name" value="EmrE-like"/>
</dbReference>
<dbReference type="SUPFAM" id="SSF103481">
    <property type="entry name" value="Multidrug resistance efflux transporter EmrE"/>
    <property type="match status" value="1"/>
</dbReference>
<name>A0AAD5V3Y5_9APHY</name>
<keyword evidence="4 6" id="KW-0472">Membrane</keyword>
<keyword evidence="3 6" id="KW-1133">Transmembrane helix</keyword>
<dbReference type="PANTHER" id="PTHR22911:SF6">
    <property type="entry name" value="SOLUTE CARRIER FAMILY 35 MEMBER G1"/>
    <property type="match status" value="1"/>
</dbReference>
<evidence type="ECO:0000256" key="5">
    <source>
        <dbReference type="SAM" id="MobiDB-lite"/>
    </source>
</evidence>
<feature type="transmembrane region" description="Helical" evidence="6">
    <location>
        <begin position="273"/>
        <end position="295"/>
    </location>
</feature>
<keyword evidence="8" id="KW-1185">Reference proteome</keyword>
<evidence type="ECO:0000313" key="8">
    <source>
        <dbReference type="Proteomes" id="UP001212997"/>
    </source>
</evidence>
<evidence type="ECO:0000256" key="3">
    <source>
        <dbReference type="ARBA" id="ARBA00022989"/>
    </source>
</evidence>
<feature type="transmembrane region" description="Helical" evidence="6">
    <location>
        <begin position="210"/>
        <end position="230"/>
    </location>
</feature>
<gene>
    <name evidence="7" type="ORF">NLI96_g7437</name>
</gene>
<dbReference type="PANTHER" id="PTHR22911">
    <property type="entry name" value="ACYL-MALONYL CONDENSING ENZYME-RELATED"/>
    <property type="match status" value="1"/>
</dbReference>
<reference evidence="7" key="1">
    <citation type="submission" date="2022-07" db="EMBL/GenBank/DDBJ databases">
        <title>Genome Sequence of Physisporinus lineatus.</title>
        <authorList>
            <person name="Buettner E."/>
        </authorList>
    </citation>
    <scope>NUCLEOTIDE SEQUENCE</scope>
    <source>
        <strain evidence="7">VT162</strain>
    </source>
</reference>
<dbReference type="EMBL" id="JANAWD010000305">
    <property type="protein sequence ID" value="KAJ3481759.1"/>
    <property type="molecule type" value="Genomic_DNA"/>
</dbReference>
<protein>
    <recommendedName>
        <fullName evidence="9">Transmembrane protein</fullName>
    </recommendedName>
</protein>
<evidence type="ECO:0000256" key="4">
    <source>
        <dbReference type="ARBA" id="ARBA00023136"/>
    </source>
</evidence>
<accession>A0AAD5V3Y5</accession>
<evidence type="ECO:0000256" key="1">
    <source>
        <dbReference type="ARBA" id="ARBA00004141"/>
    </source>
</evidence>
<keyword evidence="2 6" id="KW-0812">Transmembrane</keyword>
<dbReference type="Proteomes" id="UP001212997">
    <property type="component" value="Unassembled WGS sequence"/>
</dbReference>
<comment type="caution">
    <text evidence="7">The sequence shown here is derived from an EMBL/GenBank/DDBJ whole genome shotgun (WGS) entry which is preliminary data.</text>
</comment>